<dbReference type="Proteomes" id="UP000594118">
    <property type="component" value="Chromosome"/>
</dbReference>
<name>A0A7L9WU75_9RHOB</name>
<sequence length="150" mass="17115">MTTQPLYNIPKGSILKLDGRELMVSVREESGYAVRCLDSGECFNLTAERVDDAIRARDCELIKPADAEKRYALLEYTGGIERVEQFPEETQRIVQGRLALVLAQDALREEGEKLTQRFMDKTGKHRRLVLERADEIAPGFNFLRTRRGGK</sequence>
<dbReference type="AlphaFoldDB" id="A0A7L9WU75"/>
<evidence type="ECO:0000313" key="1">
    <source>
        <dbReference type="EMBL" id="QOL83006.1"/>
    </source>
</evidence>
<dbReference type="RefSeq" id="WP_193081441.1">
    <property type="nucleotide sequence ID" value="NZ_CP045201.1"/>
</dbReference>
<dbReference type="EMBL" id="CP045201">
    <property type="protein sequence ID" value="QOL83006.1"/>
    <property type="molecule type" value="Genomic_DNA"/>
</dbReference>
<keyword evidence="2" id="KW-1185">Reference proteome</keyword>
<organism evidence="1 2">
    <name type="scientific">Pseudooceanicola spongiae</name>
    <dbReference type="NCBI Taxonomy" id="2613965"/>
    <lineage>
        <taxon>Bacteria</taxon>
        <taxon>Pseudomonadati</taxon>
        <taxon>Pseudomonadota</taxon>
        <taxon>Alphaproteobacteria</taxon>
        <taxon>Rhodobacterales</taxon>
        <taxon>Paracoccaceae</taxon>
        <taxon>Pseudooceanicola</taxon>
    </lineage>
</organism>
<proteinExistence type="predicted"/>
<protein>
    <submittedName>
        <fullName evidence="1">Uncharacterized protein</fullName>
    </submittedName>
</protein>
<evidence type="ECO:0000313" key="2">
    <source>
        <dbReference type="Proteomes" id="UP000594118"/>
    </source>
</evidence>
<dbReference type="KEGG" id="pshq:F3W81_20505"/>
<accession>A0A7L9WU75</accession>
<reference evidence="1 2" key="1">
    <citation type="submission" date="2019-10" db="EMBL/GenBank/DDBJ databases">
        <title>Pseudopuniceibacterium sp. HQ09 islated from Antarctica.</title>
        <authorList>
            <person name="Liao L."/>
            <person name="Su S."/>
            <person name="Chen B."/>
            <person name="Yu Y."/>
        </authorList>
    </citation>
    <scope>NUCLEOTIDE SEQUENCE [LARGE SCALE GENOMIC DNA]</scope>
    <source>
        <strain evidence="1 2">HQ09</strain>
    </source>
</reference>
<gene>
    <name evidence="1" type="ORF">F3W81_20505</name>
</gene>